<accession>A0A387FUB8</accession>
<gene>
    <name evidence="2" type="ORF">CCGE525_24365</name>
</gene>
<keyword evidence="3" id="KW-1185">Reference proteome</keyword>
<dbReference type="EMBL" id="CP032695">
    <property type="protein sequence ID" value="AYG61993.1"/>
    <property type="molecule type" value="Genomic_DNA"/>
</dbReference>
<dbReference type="AlphaFoldDB" id="A0A387FUB8"/>
<evidence type="ECO:0000259" key="1">
    <source>
        <dbReference type="PROSITE" id="PS51819"/>
    </source>
</evidence>
<dbReference type="Gene3D" id="3.10.180.10">
    <property type="entry name" value="2,3-Dihydroxybiphenyl 1,2-Dioxygenase, domain 1"/>
    <property type="match status" value="1"/>
</dbReference>
<feature type="domain" description="VOC" evidence="1">
    <location>
        <begin position="23"/>
        <end position="164"/>
    </location>
</feature>
<dbReference type="InterPro" id="IPR037523">
    <property type="entry name" value="VOC_core"/>
</dbReference>
<evidence type="ECO:0000313" key="3">
    <source>
        <dbReference type="Proteomes" id="UP000282195"/>
    </source>
</evidence>
<dbReference type="InterPro" id="IPR004360">
    <property type="entry name" value="Glyas_Fos-R_dOase_dom"/>
</dbReference>
<protein>
    <submittedName>
        <fullName evidence="2">Glyoxalase</fullName>
    </submittedName>
</protein>
<evidence type="ECO:0000313" key="2">
    <source>
        <dbReference type="EMBL" id="AYG61993.1"/>
    </source>
</evidence>
<dbReference type="Pfam" id="PF00903">
    <property type="entry name" value="Glyoxalase"/>
    <property type="match status" value="1"/>
</dbReference>
<dbReference type="KEGG" id="rjg:CCGE525_24365"/>
<organism evidence="2 3">
    <name type="scientific">Rhizobium jaguaris</name>
    <dbReference type="NCBI Taxonomy" id="1312183"/>
    <lineage>
        <taxon>Bacteria</taxon>
        <taxon>Pseudomonadati</taxon>
        <taxon>Pseudomonadota</taxon>
        <taxon>Alphaproteobacteria</taxon>
        <taxon>Hyphomicrobiales</taxon>
        <taxon>Rhizobiaceae</taxon>
        <taxon>Rhizobium/Agrobacterium group</taxon>
        <taxon>Rhizobium</taxon>
    </lineage>
</organism>
<reference evidence="2 3" key="1">
    <citation type="submission" date="2018-10" db="EMBL/GenBank/DDBJ databases">
        <title>Rhizobium etli, R. leguminosarum and a new Rhizobium genospecies from Phaseolus dumosus.</title>
        <authorList>
            <person name="Ramirez-Puebla S.T."/>
            <person name="Rogel-Hernandez M.A."/>
            <person name="Guerrero G."/>
            <person name="Ormeno-Orrillo E."/>
            <person name="Martinez-Romero J.C."/>
            <person name="Negrete-Yankelevich S."/>
            <person name="Martinez-Romero E."/>
        </authorList>
    </citation>
    <scope>NUCLEOTIDE SEQUENCE [LARGE SCALE GENOMIC DNA]</scope>
    <source>
        <strain evidence="2 3">CCGE525</strain>
        <plasmid evidence="3">prccge525c</plasmid>
    </source>
</reference>
<geneLocation type="plasmid" evidence="3">
    <name>prccge525c</name>
</geneLocation>
<dbReference type="RefSeq" id="WP_120706930.1">
    <property type="nucleotide sequence ID" value="NZ_CP032695.1"/>
</dbReference>
<keyword evidence="2" id="KW-0614">Plasmid</keyword>
<name>A0A387FUB8_9HYPH</name>
<dbReference type="PROSITE" id="PS51819">
    <property type="entry name" value="VOC"/>
    <property type="match status" value="1"/>
</dbReference>
<dbReference type="SUPFAM" id="SSF54593">
    <property type="entry name" value="Glyoxalase/Bleomycin resistance protein/Dihydroxybiphenyl dioxygenase"/>
    <property type="match status" value="1"/>
</dbReference>
<dbReference type="InterPro" id="IPR029068">
    <property type="entry name" value="Glyas_Bleomycin-R_OHBP_Dase"/>
</dbReference>
<dbReference type="OrthoDB" id="485032at2"/>
<proteinExistence type="predicted"/>
<dbReference type="Proteomes" id="UP000282195">
    <property type="component" value="Plasmid pRCCGE525c"/>
</dbReference>
<sequence>MSNTQVHSEAAIEIPRPQAVDTKLEVIVIPVSDVDRAKRFYADMGWRLDADFGEGDDYRVIQFTPPGSGCSVIFGKNVTAAAPGSAQGLYLIVSDIKAARDELLSRDIAVSEVFHPTDGVYTGADEPYLFGRRRVSGPDSEQRSYRSFASFSDPDGNGWLFQEITTRLPGRVDANETTFTSAGDLASALRRAAAAHGEHEKRNGGQYDENWPDWYAKYMVREQAGEPLPS</sequence>